<dbReference type="EMBL" id="ML996102">
    <property type="protein sequence ID" value="KAF2739894.1"/>
    <property type="molecule type" value="Genomic_DNA"/>
</dbReference>
<dbReference type="OrthoDB" id="4142200at2759"/>
<feature type="transmembrane region" description="Helical" evidence="8">
    <location>
        <begin position="441"/>
        <end position="460"/>
    </location>
</feature>
<evidence type="ECO:0000256" key="5">
    <source>
        <dbReference type="ARBA" id="ARBA00022989"/>
    </source>
</evidence>
<evidence type="ECO:0000256" key="7">
    <source>
        <dbReference type="RuleBase" id="RU003346"/>
    </source>
</evidence>
<feature type="transmembrane region" description="Helical" evidence="8">
    <location>
        <begin position="270"/>
        <end position="291"/>
    </location>
</feature>
<evidence type="ECO:0000256" key="3">
    <source>
        <dbReference type="ARBA" id="ARBA00022448"/>
    </source>
</evidence>
<feature type="transmembrane region" description="Helical" evidence="8">
    <location>
        <begin position="12"/>
        <end position="37"/>
    </location>
</feature>
<dbReference type="InterPro" id="IPR036259">
    <property type="entry name" value="MFS_trans_sf"/>
</dbReference>
<feature type="transmembrane region" description="Helical" evidence="8">
    <location>
        <begin position="142"/>
        <end position="162"/>
    </location>
</feature>
<feature type="transmembrane region" description="Helical" evidence="8">
    <location>
        <begin position="57"/>
        <end position="76"/>
    </location>
</feature>
<dbReference type="InterPro" id="IPR005828">
    <property type="entry name" value="MFS_sugar_transport-like"/>
</dbReference>
<proteinExistence type="inferred from homology"/>
<dbReference type="AlphaFoldDB" id="A0A9P4RAW5"/>
<feature type="domain" description="Major facilitator superfamily (MFS) profile" evidence="9">
    <location>
        <begin position="15"/>
        <end position="464"/>
    </location>
</feature>
<protein>
    <submittedName>
        <fullName evidence="10">General substrate transporter</fullName>
    </submittedName>
</protein>
<comment type="caution">
    <text evidence="10">The sequence shown here is derived from an EMBL/GenBank/DDBJ whole genome shotgun (WGS) entry which is preliminary data.</text>
</comment>
<dbReference type="InterPro" id="IPR050360">
    <property type="entry name" value="MFS_Sugar_Transporters"/>
</dbReference>
<feature type="transmembrane region" description="Helical" evidence="8">
    <location>
        <begin position="174"/>
        <end position="195"/>
    </location>
</feature>
<dbReference type="SUPFAM" id="SSF103473">
    <property type="entry name" value="MFS general substrate transporter"/>
    <property type="match status" value="1"/>
</dbReference>
<feature type="transmembrane region" description="Helical" evidence="8">
    <location>
        <begin position="328"/>
        <end position="353"/>
    </location>
</feature>
<dbReference type="Pfam" id="PF00083">
    <property type="entry name" value="Sugar_tr"/>
    <property type="match status" value="1"/>
</dbReference>
<evidence type="ECO:0000256" key="2">
    <source>
        <dbReference type="ARBA" id="ARBA00010992"/>
    </source>
</evidence>
<dbReference type="NCBIfam" id="TIGR00879">
    <property type="entry name" value="SP"/>
    <property type="match status" value="1"/>
</dbReference>
<dbReference type="PROSITE" id="PS50850">
    <property type="entry name" value="MFS"/>
    <property type="match status" value="1"/>
</dbReference>
<dbReference type="InterPro" id="IPR003663">
    <property type="entry name" value="Sugar/inositol_transpt"/>
</dbReference>
<dbReference type="FunFam" id="1.20.1250.20:FF:000026">
    <property type="entry name" value="MFS quinate transporter QutD"/>
    <property type="match status" value="1"/>
</dbReference>
<dbReference type="InterPro" id="IPR005829">
    <property type="entry name" value="Sugar_transporter_CS"/>
</dbReference>
<evidence type="ECO:0000313" key="10">
    <source>
        <dbReference type="EMBL" id="KAF2739894.1"/>
    </source>
</evidence>
<dbReference type="GO" id="GO:0016020">
    <property type="term" value="C:membrane"/>
    <property type="evidence" value="ECO:0007669"/>
    <property type="project" value="UniProtKB-SubCell"/>
</dbReference>
<comment type="similarity">
    <text evidence="2 7">Belongs to the major facilitator superfamily. Sugar transporter (TC 2.A.1.1) family.</text>
</comment>
<dbReference type="PROSITE" id="PS00217">
    <property type="entry name" value="SUGAR_TRANSPORT_2"/>
    <property type="match status" value="1"/>
</dbReference>
<reference evidence="10" key="1">
    <citation type="journal article" date="2020" name="Stud. Mycol.">
        <title>101 Dothideomycetes genomes: a test case for predicting lifestyles and emergence of pathogens.</title>
        <authorList>
            <person name="Haridas S."/>
            <person name="Albert R."/>
            <person name="Binder M."/>
            <person name="Bloem J."/>
            <person name="Labutti K."/>
            <person name="Salamov A."/>
            <person name="Andreopoulos B."/>
            <person name="Baker S."/>
            <person name="Barry K."/>
            <person name="Bills G."/>
            <person name="Bluhm B."/>
            <person name="Cannon C."/>
            <person name="Castanera R."/>
            <person name="Culley D."/>
            <person name="Daum C."/>
            <person name="Ezra D."/>
            <person name="Gonzalez J."/>
            <person name="Henrissat B."/>
            <person name="Kuo A."/>
            <person name="Liang C."/>
            <person name="Lipzen A."/>
            <person name="Lutzoni F."/>
            <person name="Magnuson J."/>
            <person name="Mondo S."/>
            <person name="Nolan M."/>
            <person name="Ohm R."/>
            <person name="Pangilinan J."/>
            <person name="Park H.-J."/>
            <person name="Ramirez L."/>
            <person name="Alfaro M."/>
            <person name="Sun H."/>
            <person name="Tritt A."/>
            <person name="Yoshinaga Y."/>
            <person name="Zwiers L.-H."/>
            <person name="Turgeon B."/>
            <person name="Goodwin S."/>
            <person name="Spatafora J."/>
            <person name="Crous P."/>
            <person name="Grigoriev I."/>
        </authorList>
    </citation>
    <scope>NUCLEOTIDE SEQUENCE</scope>
    <source>
        <strain evidence="10">CBS 125425</strain>
    </source>
</reference>
<evidence type="ECO:0000256" key="6">
    <source>
        <dbReference type="ARBA" id="ARBA00023136"/>
    </source>
</evidence>
<keyword evidence="11" id="KW-1185">Reference proteome</keyword>
<dbReference type="GO" id="GO:0005351">
    <property type="term" value="F:carbohydrate:proton symporter activity"/>
    <property type="evidence" value="ECO:0007669"/>
    <property type="project" value="TreeGrafter"/>
</dbReference>
<evidence type="ECO:0000256" key="4">
    <source>
        <dbReference type="ARBA" id="ARBA00022692"/>
    </source>
</evidence>
<keyword evidence="3 7" id="KW-0813">Transport</keyword>
<organism evidence="10 11">
    <name type="scientific">Polyplosphaeria fusca</name>
    <dbReference type="NCBI Taxonomy" id="682080"/>
    <lineage>
        <taxon>Eukaryota</taxon>
        <taxon>Fungi</taxon>
        <taxon>Dikarya</taxon>
        <taxon>Ascomycota</taxon>
        <taxon>Pezizomycotina</taxon>
        <taxon>Dothideomycetes</taxon>
        <taxon>Pleosporomycetidae</taxon>
        <taxon>Pleosporales</taxon>
        <taxon>Tetraplosphaeriaceae</taxon>
        <taxon>Polyplosphaeria</taxon>
    </lineage>
</organism>
<feature type="transmembrane region" description="Helical" evidence="8">
    <location>
        <begin position="410"/>
        <end position="435"/>
    </location>
</feature>
<name>A0A9P4RAW5_9PLEO</name>
<sequence length="534" mass="58919">MGLPSFPKIYNVYFLACIATMGGMLFGFDISSMSAIIGSKQYLDYFDNPSGIVQGSIGSALAAGSVVGSVIAGPVSDKWGRRWSLAFACAWWLVGTAIQTACNGRGMLIAGRVLNGVTVGITSSQVPVYLAEISKHSQRGAIIIIQQLAIEWGILIMFYIGYGCSFIPGETASFRTAWSIQFIPCVLLMIGLPFLPESPRWLAKVDRTEEAIHILANIQAKGDLEDPYVIAEYEEIVAVLTAERLAPRGWRKFVYNGMWRRTMAGFSVQAWQQLSGANVMTYYVVYIFYMAGLEGNINLISSGVQYALFIIFTSIMFFFVDKIGRRTLLVYGAIAMGFCHFVVGGTLGAHYTYVPEGVAGNANVVMKVTGSPSHVVIAFSYLLIITYALTLAPICWVYAAEVWSLETRAWGMGIAAIGNWLFNFAIGLFIPPAFLNIKWKLFIVFGVLCLGAAIQFFLTYPETCGKTIEEIEVMFSEEGPYAWKTKKGHSRLDREIEAVTNAQARDEARASISKVIEEEKHVLAETREHKNETV</sequence>
<evidence type="ECO:0000313" key="11">
    <source>
        <dbReference type="Proteomes" id="UP000799444"/>
    </source>
</evidence>
<dbReference type="Proteomes" id="UP000799444">
    <property type="component" value="Unassembled WGS sequence"/>
</dbReference>
<keyword evidence="4 8" id="KW-0812">Transmembrane</keyword>
<evidence type="ECO:0000256" key="1">
    <source>
        <dbReference type="ARBA" id="ARBA00004141"/>
    </source>
</evidence>
<accession>A0A9P4RAW5</accession>
<evidence type="ECO:0000256" key="8">
    <source>
        <dbReference type="SAM" id="Phobius"/>
    </source>
</evidence>
<gene>
    <name evidence="10" type="ORF">EJ04DRAFT_540392</name>
</gene>
<dbReference type="InterPro" id="IPR020846">
    <property type="entry name" value="MFS_dom"/>
</dbReference>
<dbReference type="PROSITE" id="PS00216">
    <property type="entry name" value="SUGAR_TRANSPORT_1"/>
    <property type="match status" value="2"/>
</dbReference>
<dbReference type="PANTHER" id="PTHR48022:SF47">
    <property type="entry name" value="MAJOR FACILITATOR SUPERFAMILY (MFS) PROFILE DOMAIN-CONTAINING PROTEIN"/>
    <property type="match status" value="1"/>
</dbReference>
<dbReference type="Gene3D" id="1.20.1250.20">
    <property type="entry name" value="MFS general substrate transporter like domains"/>
    <property type="match status" value="1"/>
</dbReference>
<feature type="transmembrane region" description="Helical" evidence="8">
    <location>
        <begin position="303"/>
        <end position="321"/>
    </location>
</feature>
<keyword evidence="6 8" id="KW-0472">Membrane</keyword>
<evidence type="ECO:0000259" key="9">
    <source>
        <dbReference type="PROSITE" id="PS50850"/>
    </source>
</evidence>
<dbReference type="PANTHER" id="PTHR48022">
    <property type="entry name" value="PLASTIDIC GLUCOSE TRANSPORTER 4"/>
    <property type="match status" value="1"/>
</dbReference>
<dbReference type="PRINTS" id="PR00171">
    <property type="entry name" value="SUGRTRNSPORT"/>
</dbReference>
<feature type="transmembrane region" description="Helical" evidence="8">
    <location>
        <begin position="373"/>
        <end position="398"/>
    </location>
</feature>
<comment type="subcellular location">
    <subcellularLocation>
        <location evidence="1">Membrane</location>
        <topology evidence="1">Multi-pass membrane protein</topology>
    </subcellularLocation>
</comment>
<keyword evidence="5 8" id="KW-1133">Transmembrane helix</keyword>